<dbReference type="RefSeq" id="WP_223983824.1">
    <property type="nucleotide sequence ID" value="NZ_CAJZAG010000002.1"/>
</dbReference>
<dbReference type="CDD" id="cd00130">
    <property type="entry name" value="PAS"/>
    <property type="match status" value="2"/>
</dbReference>
<evidence type="ECO:0000256" key="8">
    <source>
        <dbReference type="ARBA" id="ARBA00023012"/>
    </source>
</evidence>
<proteinExistence type="predicted"/>
<name>A0ABN7Y2M4_9BURK</name>
<dbReference type="Proteomes" id="UP000706525">
    <property type="component" value="Unassembled WGS sequence"/>
</dbReference>
<dbReference type="InterPro" id="IPR003594">
    <property type="entry name" value="HATPase_dom"/>
</dbReference>
<dbReference type="InterPro" id="IPR000014">
    <property type="entry name" value="PAS"/>
</dbReference>
<sequence>MHPNSRMLSIIAGVLALAIFLVDALTPLDIAIAVLYVVVVLLVASTGSRKATITASAICAVLTVLGYLISTPPGYMTAAGAAPLARCFVSLLANSTATLLALRGLGNTARLREQIQMLNLTHDAIVVHDMDDIITFWNRGAHEVYGWSAAEAVGQSIHALTRTTFPIPIEHIHDELLRSGHWDGEVQRVRKDGQLLTISSRWALWRDARGNPVAIVATSNDITDRKRAEAALARSEAFLSEAQRLSKTGSMALQPPYSEMTWSPEAYRILGYDRDVTPSPELIAARTHPDDLARVSAARQMLREGRPYIDLEHRLLMPDGGIRYVHFVARRSNAAPLLPEYVGALMDVTDAAVTQEALQRSQAELAHVTRVTTLGELAASIAHEVSQPLAAIVTCGDSAVRWLDREPPDIAEAQLSIGQMVRDARRATDIIHQIRSMAKKRDPVYERLDLNVLVTEAASLVRREFQANRVEPDIRLAPTALYVSGDRVQLHQVLINLLVNAVQAMASIRDRRRDLWVVTERVQGVRYAAITVRDAGCGFPPADADKLFNAFYSTKKDGMGMGLSICRSIVEAHGGRIWAESPPERGATLRVELPLHEEVLQ</sequence>
<evidence type="ECO:0000313" key="14">
    <source>
        <dbReference type="Proteomes" id="UP000706525"/>
    </source>
</evidence>
<evidence type="ECO:0000259" key="11">
    <source>
        <dbReference type="PROSITE" id="PS50112"/>
    </source>
</evidence>
<evidence type="ECO:0000256" key="5">
    <source>
        <dbReference type="ARBA" id="ARBA00022741"/>
    </source>
</evidence>
<dbReference type="InterPro" id="IPR000700">
    <property type="entry name" value="PAS-assoc_C"/>
</dbReference>
<dbReference type="InterPro" id="IPR036097">
    <property type="entry name" value="HisK_dim/P_sf"/>
</dbReference>
<dbReference type="Gene3D" id="1.10.287.130">
    <property type="match status" value="1"/>
</dbReference>
<accession>A0ABN7Y2M4</accession>
<comment type="caution">
    <text evidence="13">The sequence shown here is derived from an EMBL/GenBank/DDBJ whole genome shotgun (WGS) entry which is preliminary data.</text>
</comment>
<keyword evidence="3" id="KW-0597">Phosphoprotein</keyword>
<dbReference type="PANTHER" id="PTHR43065:SF10">
    <property type="entry name" value="PEROXIDE STRESS-ACTIVATED HISTIDINE KINASE MAK3"/>
    <property type="match status" value="1"/>
</dbReference>
<evidence type="ECO:0000259" key="12">
    <source>
        <dbReference type="PROSITE" id="PS50113"/>
    </source>
</evidence>
<dbReference type="SMART" id="SM00091">
    <property type="entry name" value="PAS"/>
    <property type="match status" value="2"/>
</dbReference>
<feature type="domain" description="PAC" evidence="12">
    <location>
        <begin position="309"/>
        <end position="360"/>
    </location>
</feature>
<dbReference type="InterPro" id="IPR001610">
    <property type="entry name" value="PAC"/>
</dbReference>
<dbReference type="InterPro" id="IPR036890">
    <property type="entry name" value="HATPase_C_sf"/>
</dbReference>
<gene>
    <name evidence="13" type="primary">sasA_5</name>
    <name evidence="13" type="ORF">LMG32289_01434</name>
</gene>
<evidence type="ECO:0000256" key="7">
    <source>
        <dbReference type="ARBA" id="ARBA00022840"/>
    </source>
</evidence>
<reference evidence="13 14" key="1">
    <citation type="submission" date="2021-08" db="EMBL/GenBank/DDBJ databases">
        <authorList>
            <person name="Peeters C."/>
        </authorList>
    </citation>
    <scope>NUCLEOTIDE SEQUENCE [LARGE SCALE GENOMIC DNA]</scope>
    <source>
        <strain evidence="13 14">LMG 32289</strain>
    </source>
</reference>
<evidence type="ECO:0000256" key="6">
    <source>
        <dbReference type="ARBA" id="ARBA00022777"/>
    </source>
</evidence>
<evidence type="ECO:0000256" key="2">
    <source>
        <dbReference type="ARBA" id="ARBA00012438"/>
    </source>
</evidence>
<dbReference type="PANTHER" id="PTHR43065">
    <property type="entry name" value="SENSOR HISTIDINE KINASE"/>
    <property type="match status" value="1"/>
</dbReference>
<keyword evidence="9" id="KW-0812">Transmembrane</keyword>
<feature type="transmembrane region" description="Helical" evidence="9">
    <location>
        <begin position="51"/>
        <end position="69"/>
    </location>
</feature>
<dbReference type="SUPFAM" id="SSF55874">
    <property type="entry name" value="ATPase domain of HSP90 chaperone/DNA topoisomerase II/histidine kinase"/>
    <property type="match status" value="1"/>
</dbReference>
<dbReference type="SMART" id="SM00388">
    <property type="entry name" value="HisKA"/>
    <property type="match status" value="1"/>
</dbReference>
<organism evidence="13 14">
    <name type="scientific">Cupriavidus pampae</name>
    <dbReference type="NCBI Taxonomy" id="659251"/>
    <lineage>
        <taxon>Bacteria</taxon>
        <taxon>Pseudomonadati</taxon>
        <taxon>Pseudomonadota</taxon>
        <taxon>Betaproteobacteria</taxon>
        <taxon>Burkholderiales</taxon>
        <taxon>Burkholderiaceae</taxon>
        <taxon>Cupriavidus</taxon>
    </lineage>
</organism>
<dbReference type="PRINTS" id="PR00344">
    <property type="entry name" value="BCTRLSENSOR"/>
</dbReference>
<keyword evidence="4 13" id="KW-0808">Transferase</keyword>
<dbReference type="Gene3D" id="3.30.450.20">
    <property type="entry name" value="PAS domain"/>
    <property type="match status" value="2"/>
</dbReference>
<evidence type="ECO:0000256" key="9">
    <source>
        <dbReference type="SAM" id="Phobius"/>
    </source>
</evidence>
<dbReference type="NCBIfam" id="TIGR00229">
    <property type="entry name" value="sensory_box"/>
    <property type="match status" value="1"/>
</dbReference>
<keyword evidence="5" id="KW-0547">Nucleotide-binding</keyword>
<dbReference type="InterPro" id="IPR013656">
    <property type="entry name" value="PAS_4"/>
</dbReference>
<dbReference type="Pfam" id="PF02518">
    <property type="entry name" value="HATPase_c"/>
    <property type="match status" value="1"/>
</dbReference>
<dbReference type="PROSITE" id="PS50109">
    <property type="entry name" value="HIS_KIN"/>
    <property type="match status" value="1"/>
</dbReference>
<feature type="domain" description="PAS" evidence="11">
    <location>
        <begin position="107"/>
        <end position="156"/>
    </location>
</feature>
<dbReference type="Pfam" id="PF08448">
    <property type="entry name" value="PAS_4"/>
    <property type="match status" value="1"/>
</dbReference>
<dbReference type="InterPro" id="IPR003661">
    <property type="entry name" value="HisK_dim/P_dom"/>
</dbReference>
<comment type="catalytic activity">
    <reaction evidence="1">
        <text>ATP + protein L-histidine = ADP + protein N-phospho-L-histidine.</text>
        <dbReference type="EC" id="2.7.13.3"/>
    </reaction>
</comment>
<dbReference type="PROSITE" id="PS50112">
    <property type="entry name" value="PAS"/>
    <property type="match status" value="1"/>
</dbReference>
<feature type="domain" description="Histidine kinase" evidence="10">
    <location>
        <begin position="380"/>
        <end position="597"/>
    </location>
</feature>
<evidence type="ECO:0000259" key="10">
    <source>
        <dbReference type="PROSITE" id="PS50109"/>
    </source>
</evidence>
<dbReference type="PROSITE" id="PS50113">
    <property type="entry name" value="PAC"/>
    <property type="match status" value="2"/>
</dbReference>
<dbReference type="CDD" id="cd00082">
    <property type="entry name" value="HisKA"/>
    <property type="match status" value="1"/>
</dbReference>
<keyword evidence="9" id="KW-0472">Membrane</keyword>
<dbReference type="InterPro" id="IPR035965">
    <property type="entry name" value="PAS-like_dom_sf"/>
</dbReference>
<dbReference type="Pfam" id="PF08447">
    <property type="entry name" value="PAS_3"/>
    <property type="match status" value="1"/>
</dbReference>
<dbReference type="Gene3D" id="3.30.565.10">
    <property type="entry name" value="Histidine kinase-like ATPase, C-terminal domain"/>
    <property type="match status" value="1"/>
</dbReference>
<dbReference type="SUPFAM" id="SSF55785">
    <property type="entry name" value="PYP-like sensor domain (PAS domain)"/>
    <property type="match status" value="2"/>
</dbReference>
<evidence type="ECO:0000313" key="13">
    <source>
        <dbReference type="EMBL" id="CAG9167604.1"/>
    </source>
</evidence>
<evidence type="ECO:0000256" key="3">
    <source>
        <dbReference type="ARBA" id="ARBA00022553"/>
    </source>
</evidence>
<protein>
    <recommendedName>
        <fullName evidence="2">histidine kinase</fullName>
        <ecNumber evidence="2">2.7.13.3</ecNumber>
    </recommendedName>
</protein>
<dbReference type="InterPro" id="IPR004358">
    <property type="entry name" value="Sig_transdc_His_kin-like_C"/>
</dbReference>
<dbReference type="SMART" id="SM00086">
    <property type="entry name" value="PAC"/>
    <property type="match status" value="2"/>
</dbReference>
<dbReference type="EMBL" id="CAJZAG010000002">
    <property type="protein sequence ID" value="CAG9167604.1"/>
    <property type="molecule type" value="Genomic_DNA"/>
</dbReference>
<dbReference type="GO" id="GO:0016740">
    <property type="term" value="F:transferase activity"/>
    <property type="evidence" value="ECO:0007669"/>
    <property type="project" value="UniProtKB-KW"/>
</dbReference>
<feature type="domain" description="PAC" evidence="12">
    <location>
        <begin position="182"/>
        <end position="234"/>
    </location>
</feature>
<keyword evidence="14" id="KW-1185">Reference proteome</keyword>
<evidence type="ECO:0000256" key="4">
    <source>
        <dbReference type="ARBA" id="ARBA00022679"/>
    </source>
</evidence>
<keyword evidence="7" id="KW-0067">ATP-binding</keyword>
<dbReference type="SMART" id="SM00387">
    <property type="entry name" value="HATPase_c"/>
    <property type="match status" value="1"/>
</dbReference>
<dbReference type="EC" id="2.7.13.3" evidence="2"/>
<dbReference type="SUPFAM" id="SSF47384">
    <property type="entry name" value="Homodimeric domain of signal transducing histidine kinase"/>
    <property type="match status" value="1"/>
</dbReference>
<keyword evidence="9" id="KW-1133">Transmembrane helix</keyword>
<feature type="transmembrane region" description="Helical" evidence="9">
    <location>
        <begin position="28"/>
        <end position="44"/>
    </location>
</feature>
<dbReference type="InterPro" id="IPR005467">
    <property type="entry name" value="His_kinase_dom"/>
</dbReference>
<keyword evidence="8" id="KW-0902">Two-component regulatory system</keyword>
<dbReference type="InterPro" id="IPR013655">
    <property type="entry name" value="PAS_fold_3"/>
</dbReference>
<feature type="transmembrane region" description="Helical" evidence="9">
    <location>
        <begin position="7"/>
        <end position="22"/>
    </location>
</feature>
<keyword evidence="6" id="KW-0418">Kinase</keyword>
<evidence type="ECO:0000256" key="1">
    <source>
        <dbReference type="ARBA" id="ARBA00000085"/>
    </source>
</evidence>